<feature type="region of interest" description="Disordered" evidence="1">
    <location>
        <begin position="1"/>
        <end position="23"/>
    </location>
</feature>
<sequence>MSRTDGASMFTPRPSGKRNHHHNLKADPHWRRRWLATADAKGLCVAVTVLYPTTSEKTTNGMRFSHNLIDDNQTRLRLSGVPNELGHFPEFTVAWGQIGVAKSGQLLSLSGQDTKVGWGQRSPVH</sequence>
<evidence type="ECO:0000256" key="1">
    <source>
        <dbReference type="SAM" id="MobiDB-lite"/>
    </source>
</evidence>
<name>A0AAV3Z9S7_9GAST</name>
<gene>
    <name evidence="2" type="ORF">PoB_001779000</name>
</gene>
<comment type="caution">
    <text evidence="2">The sequence shown here is derived from an EMBL/GenBank/DDBJ whole genome shotgun (WGS) entry which is preliminary data.</text>
</comment>
<reference evidence="2 3" key="1">
    <citation type="journal article" date="2021" name="Elife">
        <title>Chloroplast acquisition without the gene transfer in kleptoplastic sea slugs, Plakobranchus ocellatus.</title>
        <authorList>
            <person name="Maeda T."/>
            <person name="Takahashi S."/>
            <person name="Yoshida T."/>
            <person name="Shimamura S."/>
            <person name="Takaki Y."/>
            <person name="Nagai Y."/>
            <person name="Toyoda A."/>
            <person name="Suzuki Y."/>
            <person name="Arimoto A."/>
            <person name="Ishii H."/>
            <person name="Satoh N."/>
            <person name="Nishiyama T."/>
            <person name="Hasebe M."/>
            <person name="Maruyama T."/>
            <person name="Minagawa J."/>
            <person name="Obokata J."/>
            <person name="Shigenobu S."/>
        </authorList>
    </citation>
    <scope>NUCLEOTIDE SEQUENCE [LARGE SCALE GENOMIC DNA]</scope>
</reference>
<evidence type="ECO:0000313" key="3">
    <source>
        <dbReference type="Proteomes" id="UP000735302"/>
    </source>
</evidence>
<evidence type="ECO:0000313" key="2">
    <source>
        <dbReference type="EMBL" id="GFN91284.1"/>
    </source>
</evidence>
<keyword evidence="3" id="KW-1185">Reference proteome</keyword>
<organism evidence="2 3">
    <name type="scientific">Plakobranchus ocellatus</name>
    <dbReference type="NCBI Taxonomy" id="259542"/>
    <lineage>
        <taxon>Eukaryota</taxon>
        <taxon>Metazoa</taxon>
        <taxon>Spiralia</taxon>
        <taxon>Lophotrochozoa</taxon>
        <taxon>Mollusca</taxon>
        <taxon>Gastropoda</taxon>
        <taxon>Heterobranchia</taxon>
        <taxon>Euthyneura</taxon>
        <taxon>Panpulmonata</taxon>
        <taxon>Sacoglossa</taxon>
        <taxon>Placobranchoidea</taxon>
        <taxon>Plakobranchidae</taxon>
        <taxon>Plakobranchus</taxon>
    </lineage>
</organism>
<accession>A0AAV3Z9S7</accession>
<dbReference type="Proteomes" id="UP000735302">
    <property type="component" value="Unassembled WGS sequence"/>
</dbReference>
<protein>
    <submittedName>
        <fullName evidence="2">Uncharacterized protein</fullName>
    </submittedName>
</protein>
<dbReference type="AlphaFoldDB" id="A0AAV3Z9S7"/>
<proteinExistence type="predicted"/>
<dbReference type="EMBL" id="BLXT01002115">
    <property type="protein sequence ID" value="GFN91284.1"/>
    <property type="molecule type" value="Genomic_DNA"/>
</dbReference>